<comment type="cofactor">
    <cofactor evidence="1">
        <name>FAD</name>
        <dbReference type="ChEBI" id="CHEBI:57692"/>
    </cofactor>
</comment>
<name>A0A0A2KDY3_PENIT</name>
<evidence type="ECO:0000256" key="2">
    <source>
        <dbReference type="ARBA" id="ARBA00010139"/>
    </source>
</evidence>
<dbReference type="OrthoDB" id="74360at2759"/>
<dbReference type="PANTHER" id="PTHR42877:SF4">
    <property type="entry name" value="FAD_NAD(P)-BINDING DOMAIN-CONTAINING PROTEIN-RELATED"/>
    <property type="match status" value="1"/>
</dbReference>
<sequence>MVKRMRKVSDPEILSKVLSHELRPGRRLTPGDGNLEALSDENATLTFDPIQRITEQGIKASTGDEKQLDVMLIDRHEATLEERCKGNPESFLVVQVITIINYYIFNGPSCISYGSVLHFEDGLENNGGEHFHIDYRSKNRFRCLPR</sequence>
<dbReference type="EMBL" id="JQGA01001455">
    <property type="protein sequence ID" value="KGO66014.1"/>
    <property type="molecule type" value="Genomic_DNA"/>
</dbReference>
<evidence type="ECO:0000313" key="6">
    <source>
        <dbReference type="Proteomes" id="UP000030104"/>
    </source>
</evidence>
<dbReference type="Proteomes" id="UP000030104">
    <property type="component" value="Unassembled WGS sequence"/>
</dbReference>
<dbReference type="HOGENOM" id="CLU_1778118_0_0_1"/>
<evidence type="ECO:0000256" key="1">
    <source>
        <dbReference type="ARBA" id="ARBA00001974"/>
    </source>
</evidence>
<reference evidence="5 6" key="1">
    <citation type="journal article" date="2015" name="Mol. Plant Microbe Interact.">
        <title>Genome, transcriptome, and functional analyses of Penicillium expansum provide new insights into secondary metabolism and pathogenicity.</title>
        <authorList>
            <person name="Ballester A.R."/>
            <person name="Marcet-Houben M."/>
            <person name="Levin E."/>
            <person name="Sela N."/>
            <person name="Selma-Lazaro C."/>
            <person name="Carmona L."/>
            <person name="Wisniewski M."/>
            <person name="Droby S."/>
            <person name="Gonzalez-Candelas L."/>
            <person name="Gabaldon T."/>
        </authorList>
    </citation>
    <scope>NUCLEOTIDE SEQUENCE [LARGE SCALE GENOMIC DNA]</scope>
    <source>
        <strain evidence="5 6">PHI-1</strain>
    </source>
</reference>
<organism evidence="5 6">
    <name type="scientific">Penicillium italicum</name>
    <name type="common">Blue mold</name>
    <dbReference type="NCBI Taxonomy" id="40296"/>
    <lineage>
        <taxon>Eukaryota</taxon>
        <taxon>Fungi</taxon>
        <taxon>Dikarya</taxon>
        <taxon>Ascomycota</taxon>
        <taxon>Pezizomycotina</taxon>
        <taxon>Eurotiomycetes</taxon>
        <taxon>Eurotiomycetidae</taxon>
        <taxon>Eurotiales</taxon>
        <taxon>Aspergillaceae</taxon>
        <taxon>Penicillium</taxon>
    </lineage>
</organism>
<dbReference type="InterPro" id="IPR051209">
    <property type="entry name" value="FAD-bind_Monooxygenase_sf"/>
</dbReference>
<dbReference type="PANTHER" id="PTHR42877">
    <property type="entry name" value="L-ORNITHINE N(5)-MONOOXYGENASE-RELATED"/>
    <property type="match status" value="1"/>
</dbReference>
<protein>
    <submittedName>
        <fullName evidence="5">Uncharacterized protein</fullName>
    </submittedName>
</protein>
<keyword evidence="4" id="KW-0274">FAD</keyword>
<dbReference type="AlphaFoldDB" id="A0A0A2KDY3"/>
<evidence type="ECO:0000313" key="5">
    <source>
        <dbReference type="EMBL" id="KGO66014.1"/>
    </source>
</evidence>
<comment type="caution">
    <text evidence="5">The sequence shown here is derived from an EMBL/GenBank/DDBJ whole genome shotgun (WGS) entry which is preliminary data.</text>
</comment>
<dbReference type="InterPro" id="IPR036188">
    <property type="entry name" value="FAD/NAD-bd_sf"/>
</dbReference>
<evidence type="ECO:0000256" key="3">
    <source>
        <dbReference type="ARBA" id="ARBA00022630"/>
    </source>
</evidence>
<keyword evidence="6" id="KW-1185">Reference proteome</keyword>
<evidence type="ECO:0000256" key="4">
    <source>
        <dbReference type="ARBA" id="ARBA00022827"/>
    </source>
</evidence>
<gene>
    <name evidence="5" type="ORF">PITC_052140</name>
</gene>
<accession>A0A0A2KDY3</accession>
<dbReference type="STRING" id="40296.A0A0A2KDY3"/>
<keyword evidence="3" id="KW-0285">Flavoprotein</keyword>
<comment type="similarity">
    <text evidence="2">Belongs to the FAD-binding monooxygenase family.</text>
</comment>
<proteinExistence type="inferred from homology"/>
<dbReference type="SUPFAM" id="SSF51905">
    <property type="entry name" value="FAD/NAD(P)-binding domain"/>
    <property type="match status" value="1"/>
</dbReference>
<dbReference type="PhylomeDB" id="A0A0A2KDY3"/>